<comment type="caution">
    <text evidence="1">The sequence shown here is derived from an EMBL/GenBank/DDBJ whole genome shotgun (WGS) entry which is preliminary data.</text>
</comment>
<protein>
    <submittedName>
        <fullName evidence="1">Uncharacterized protein</fullName>
    </submittedName>
</protein>
<organism evidence="1 2">
    <name type="scientific">Ditylenchus destructor</name>
    <dbReference type="NCBI Taxonomy" id="166010"/>
    <lineage>
        <taxon>Eukaryota</taxon>
        <taxon>Metazoa</taxon>
        <taxon>Ecdysozoa</taxon>
        <taxon>Nematoda</taxon>
        <taxon>Chromadorea</taxon>
        <taxon>Rhabditida</taxon>
        <taxon>Tylenchina</taxon>
        <taxon>Tylenchomorpha</taxon>
        <taxon>Sphaerularioidea</taxon>
        <taxon>Anguinidae</taxon>
        <taxon>Anguininae</taxon>
        <taxon>Ditylenchus</taxon>
    </lineage>
</organism>
<evidence type="ECO:0000313" key="1">
    <source>
        <dbReference type="EMBL" id="KAI1723459.1"/>
    </source>
</evidence>
<keyword evidence="2" id="KW-1185">Reference proteome</keyword>
<evidence type="ECO:0000313" key="2">
    <source>
        <dbReference type="Proteomes" id="UP001201812"/>
    </source>
</evidence>
<proteinExistence type="predicted"/>
<dbReference type="AlphaFoldDB" id="A0AAD4RBD8"/>
<accession>A0AAD4RBD8</accession>
<reference evidence="1" key="1">
    <citation type="submission" date="2022-01" db="EMBL/GenBank/DDBJ databases">
        <title>Genome Sequence Resource for Two Populations of Ditylenchus destructor, the Migratory Endoparasitic Phytonematode.</title>
        <authorList>
            <person name="Zhang H."/>
            <person name="Lin R."/>
            <person name="Xie B."/>
        </authorList>
    </citation>
    <scope>NUCLEOTIDE SEQUENCE</scope>
    <source>
        <strain evidence="1">BazhouSP</strain>
    </source>
</reference>
<gene>
    <name evidence="1" type="ORF">DdX_03619</name>
</gene>
<sequence>MYWFVCRRLSMHWIQQSTGSPALSSNNVVWLCQPHQSKALISIISRSRAGLYSPSAVDLWSRMGRLSFSYSWMGR</sequence>
<name>A0AAD4RBD8_9BILA</name>
<dbReference type="EMBL" id="JAKKPZ010000003">
    <property type="protein sequence ID" value="KAI1723459.1"/>
    <property type="molecule type" value="Genomic_DNA"/>
</dbReference>
<dbReference type="Proteomes" id="UP001201812">
    <property type="component" value="Unassembled WGS sequence"/>
</dbReference>